<protein>
    <submittedName>
        <fullName evidence="3">Transposase</fullName>
    </submittedName>
</protein>
<sequence length="79" mass="8348">MTIPGIGAITAISYVAAVEHPDDFRNSLAVGAWLGMTTRDPLACPDNAASSGHRRIRSSNRGSGGLEPVALNRPHNLRL</sequence>
<name>A0ABV7IGA3_9RHOB</name>
<reference evidence="4" key="1">
    <citation type="journal article" date="2019" name="Int. J. Syst. Evol. Microbiol.">
        <title>The Global Catalogue of Microorganisms (GCM) 10K type strain sequencing project: providing services to taxonomists for standard genome sequencing and annotation.</title>
        <authorList>
            <consortium name="The Broad Institute Genomics Platform"/>
            <consortium name="The Broad Institute Genome Sequencing Center for Infectious Disease"/>
            <person name="Wu L."/>
            <person name="Ma J."/>
        </authorList>
    </citation>
    <scope>NUCLEOTIDE SEQUENCE [LARGE SCALE GENOMIC DNA]</scope>
    <source>
        <strain evidence="4">KCTC 52239</strain>
    </source>
</reference>
<dbReference type="Pfam" id="PF02371">
    <property type="entry name" value="Transposase_20"/>
    <property type="match status" value="1"/>
</dbReference>
<evidence type="ECO:0000256" key="1">
    <source>
        <dbReference type="SAM" id="MobiDB-lite"/>
    </source>
</evidence>
<feature type="domain" description="Transposase IS116/IS110/IS902 C-terminal" evidence="2">
    <location>
        <begin position="1"/>
        <end position="39"/>
    </location>
</feature>
<feature type="region of interest" description="Disordered" evidence="1">
    <location>
        <begin position="45"/>
        <end position="79"/>
    </location>
</feature>
<accession>A0ABV7IGA3</accession>
<proteinExistence type="predicted"/>
<dbReference type="InterPro" id="IPR003346">
    <property type="entry name" value="Transposase_20"/>
</dbReference>
<evidence type="ECO:0000313" key="4">
    <source>
        <dbReference type="Proteomes" id="UP001595557"/>
    </source>
</evidence>
<gene>
    <name evidence="3" type="ORF">ACFOD7_16320</name>
</gene>
<dbReference type="RefSeq" id="WP_377707286.1">
    <property type="nucleotide sequence ID" value="NZ_JAFNAW010000103.1"/>
</dbReference>
<evidence type="ECO:0000259" key="2">
    <source>
        <dbReference type="Pfam" id="PF02371"/>
    </source>
</evidence>
<dbReference type="Proteomes" id="UP001595557">
    <property type="component" value="Unassembled WGS sequence"/>
</dbReference>
<comment type="caution">
    <text evidence="3">The sequence shown here is derived from an EMBL/GenBank/DDBJ whole genome shotgun (WGS) entry which is preliminary data.</text>
</comment>
<keyword evidence="4" id="KW-1185">Reference proteome</keyword>
<organism evidence="3 4">
    <name type="scientific">Paracoccus fontiphilus</name>
    <dbReference type="NCBI Taxonomy" id="1815556"/>
    <lineage>
        <taxon>Bacteria</taxon>
        <taxon>Pseudomonadati</taxon>
        <taxon>Pseudomonadota</taxon>
        <taxon>Alphaproteobacteria</taxon>
        <taxon>Rhodobacterales</taxon>
        <taxon>Paracoccaceae</taxon>
        <taxon>Paracoccus</taxon>
    </lineage>
</organism>
<evidence type="ECO:0000313" key="3">
    <source>
        <dbReference type="EMBL" id="MFC3169617.1"/>
    </source>
</evidence>
<dbReference type="EMBL" id="JBHRTE010000079">
    <property type="protein sequence ID" value="MFC3169617.1"/>
    <property type="molecule type" value="Genomic_DNA"/>
</dbReference>